<dbReference type="AlphaFoldDB" id="A0A7J0EEQ7"/>
<accession>A0A7J0EEQ7</accession>
<feature type="domain" description="Retrotransposon gag" evidence="1">
    <location>
        <begin position="165"/>
        <end position="246"/>
    </location>
</feature>
<organism evidence="2 3">
    <name type="scientific">Actinidia rufa</name>
    <dbReference type="NCBI Taxonomy" id="165716"/>
    <lineage>
        <taxon>Eukaryota</taxon>
        <taxon>Viridiplantae</taxon>
        <taxon>Streptophyta</taxon>
        <taxon>Embryophyta</taxon>
        <taxon>Tracheophyta</taxon>
        <taxon>Spermatophyta</taxon>
        <taxon>Magnoliopsida</taxon>
        <taxon>eudicotyledons</taxon>
        <taxon>Gunneridae</taxon>
        <taxon>Pentapetalae</taxon>
        <taxon>asterids</taxon>
        <taxon>Ericales</taxon>
        <taxon>Actinidiaceae</taxon>
        <taxon>Actinidia</taxon>
    </lineage>
</organism>
<evidence type="ECO:0000313" key="2">
    <source>
        <dbReference type="EMBL" id="GFY84656.1"/>
    </source>
</evidence>
<dbReference type="InterPro" id="IPR005162">
    <property type="entry name" value="Retrotrans_gag_dom"/>
</dbReference>
<dbReference type="Pfam" id="PF03732">
    <property type="entry name" value="Retrotrans_gag"/>
    <property type="match status" value="1"/>
</dbReference>
<proteinExistence type="predicted"/>
<dbReference type="OrthoDB" id="1749531at2759"/>
<name>A0A7J0EEQ7_9ERIC</name>
<comment type="caution">
    <text evidence="2">The sequence shown here is derived from an EMBL/GenBank/DDBJ whole genome shotgun (WGS) entry which is preliminary data.</text>
</comment>
<keyword evidence="3" id="KW-1185">Reference proteome</keyword>
<evidence type="ECO:0000313" key="3">
    <source>
        <dbReference type="Proteomes" id="UP000585474"/>
    </source>
</evidence>
<evidence type="ECO:0000259" key="1">
    <source>
        <dbReference type="Pfam" id="PF03732"/>
    </source>
</evidence>
<sequence>MLPQSREDELSHELIHAHHLRLRGREVASILDFFAAAAAISDRAESSLARIREPTTVLNRASRLKLVLNIGAFIAFAMAEGTRYAKIDDAIKSLNEFRKGAETQIHDLSNTIMRFMQAVDQRLEDRGEHIRHTEEPAVNTNHSSNNQYRSMKIDVPRFDGTNIFGLSLSWFKWMHFNGFIESWKGILKALNLRFGYSMSEDYRGALSKLQQTSSVANYQTKFEDLSTKVNGLSEQVLIRFFISSLTPEIKREWLVAQPQSLLQAMALARL</sequence>
<gene>
    <name evidence="2" type="ORF">Acr_03g0014300</name>
</gene>
<protein>
    <recommendedName>
        <fullName evidence="1">Retrotransposon gag domain-containing protein</fullName>
    </recommendedName>
</protein>
<dbReference type="EMBL" id="BJWL01000003">
    <property type="protein sequence ID" value="GFY84656.1"/>
    <property type="molecule type" value="Genomic_DNA"/>
</dbReference>
<dbReference type="Proteomes" id="UP000585474">
    <property type="component" value="Unassembled WGS sequence"/>
</dbReference>
<reference evidence="2 3" key="1">
    <citation type="submission" date="2019-07" db="EMBL/GenBank/DDBJ databases">
        <title>De Novo Assembly of kiwifruit Actinidia rufa.</title>
        <authorList>
            <person name="Sugita-Konishi S."/>
            <person name="Sato K."/>
            <person name="Mori E."/>
            <person name="Abe Y."/>
            <person name="Kisaki G."/>
            <person name="Hamano K."/>
            <person name="Suezawa K."/>
            <person name="Otani M."/>
            <person name="Fukuda T."/>
            <person name="Manabe T."/>
            <person name="Gomi K."/>
            <person name="Tabuchi M."/>
            <person name="Akimitsu K."/>
            <person name="Kataoka I."/>
        </authorList>
    </citation>
    <scope>NUCLEOTIDE SEQUENCE [LARGE SCALE GENOMIC DNA]</scope>
    <source>
        <strain evidence="3">cv. Fuchu</strain>
    </source>
</reference>